<dbReference type="InterPro" id="IPR036890">
    <property type="entry name" value="HATPase_C_sf"/>
</dbReference>
<dbReference type="InterPro" id="IPR003661">
    <property type="entry name" value="HisK_dim/P_dom"/>
</dbReference>
<dbReference type="PANTHER" id="PTHR43304">
    <property type="entry name" value="PHYTOCHROME-LIKE PROTEIN CPH1"/>
    <property type="match status" value="1"/>
</dbReference>
<dbReference type="PANTHER" id="PTHR43304:SF1">
    <property type="entry name" value="PAC DOMAIN-CONTAINING PROTEIN"/>
    <property type="match status" value="1"/>
</dbReference>
<feature type="domain" description="PAC" evidence="8">
    <location>
        <begin position="325"/>
        <end position="377"/>
    </location>
</feature>
<reference evidence="9 10" key="1">
    <citation type="submission" date="2023-07" db="EMBL/GenBank/DDBJ databases">
        <title>Genomic Encyclopedia of Type Strains, Phase IV (KMG-IV): sequencing the most valuable type-strain genomes for metagenomic binning, comparative biology and taxonomic classification.</title>
        <authorList>
            <person name="Goeker M."/>
        </authorList>
    </citation>
    <scope>NUCLEOTIDE SEQUENCE [LARGE SCALE GENOMIC DNA]</scope>
    <source>
        <strain evidence="9 10">DSM 1112</strain>
    </source>
</reference>
<evidence type="ECO:0000259" key="8">
    <source>
        <dbReference type="PROSITE" id="PS50113"/>
    </source>
</evidence>
<proteinExistence type="predicted"/>
<comment type="catalytic activity">
    <reaction evidence="1">
        <text>ATP + protein L-histidine = ADP + protein N-phospho-L-histidine.</text>
        <dbReference type="EC" id="2.7.13.3"/>
    </reaction>
</comment>
<dbReference type="Gene3D" id="1.10.287.130">
    <property type="match status" value="1"/>
</dbReference>
<accession>A0ABU0C1B2</accession>
<dbReference type="Proteomes" id="UP001230207">
    <property type="component" value="Unassembled WGS sequence"/>
</dbReference>
<dbReference type="SMART" id="SM00387">
    <property type="entry name" value="HATPase_c"/>
    <property type="match status" value="1"/>
</dbReference>
<dbReference type="SUPFAM" id="SSF55874">
    <property type="entry name" value="ATPase domain of HSP90 chaperone/DNA topoisomerase II/histidine kinase"/>
    <property type="match status" value="1"/>
</dbReference>
<dbReference type="InterPro" id="IPR000014">
    <property type="entry name" value="PAS"/>
</dbReference>
<evidence type="ECO:0000259" key="6">
    <source>
        <dbReference type="PROSITE" id="PS50109"/>
    </source>
</evidence>
<dbReference type="RefSeq" id="WP_307237237.1">
    <property type="nucleotide sequence ID" value="NZ_JAUSVF010000006.1"/>
</dbReference>
<dbReference type="CDD" id="cd00130">
    <property type="entry name" value="PAS"/>
    <property type="match status" value="3"/>
</dbReference>
<dbReference type="InterPro" id="IPR035965">
    <property type="entry name" value="PAS-like_dom_sf"/>
</dbReference>
<feature type="domain" description="PAS" evidence="7">
    <location>
        <begin position="126"/>
        <end position="196"/>
    </location>
</feature>
<dbReference type="SUPFAM" id="SSF47384">
    <property type="entry name" value="Homodimeric domain of signal transducing histidine kinase"/>
    <property type="match status" value="1"/>
</dbReference>
<dbReference type="Pfam" id="PF02518">
    <property type="entry name" value="HATPase_c"/>
    <property type="match status" value="1"/>
</dbReference>
<dbReference type="InterPro" id="IPR005467">
    <property type="entry name" value="His_kinase_dom"/>
</dbReference>
<evidence type="ECO:0000256" key="3">
    <source>
        <dbReference type="ARBA" id="ARBA00022553"/>
    </source>
</evidence>
<dbReference type="SMART" id="SM00086">
    <property type="entry name" value="PAC"/>
    <property type="match status" value="4"/>
</dbReference>
<protein>
    <recommendedName>
        <fullName evidence="2">histidine kinase</fullName>
        <ecNumber evidence="2">2.7.13.3</ecNumber>
    </recommendedName>
</protein>
<dbReference type="SMART" id="SM00388">
    <property type="entry name" value="HisKA"/>
    <property type="match status" value="1"/>
</dbReference>
<feature type="domain" description="PAC" evidence="8">
    <location>
        <begin position="578"/>
        <end position="629"/>
    </location>
</feature>
<evidence type="ECO:0000256" key="1">
    <source>
        <dbReference type="ARBA" id="ARBA00000085"/>
    </source>
</evidence>
<dbReference type="Gene3D" id="3.30.450.20">
    <property type="entry name" value="PAS domain"/>
    <property type="match status" value="4"/>
</dbReference>
<feature type="domain" description="PAS" evidence="7">
    <location>
        <begin position="252"/>
        <end position="322"/>
    </location>
</feature>
<comment type="caution">
    <text evidence="9">The sequence shown here is derived from an EMBL/GenBank/DDBJ whole genome shotgun (WGS) entry which is preliminary data.</text>
</comment>
<organism evidence="9 10">
    <name type="scientific">Pararhizobium capsulatum DSM 1112</name>
    <dbReference type="NCBI Taxonomy" id="1121113"/>
    <lineage>
        <taxon>Bacteria</taxon>
        <taxon>Pseudomonadati</taxon>
        <taxon>Pseudomonadota</taxon>
        <taxon>Alphaproteobacteria</taxon>
        <taxon>Hyphomicrobiales</taxon>
        <taxon>Rhizobiaceae</taxon>
        <taxon>Rhizobium/Agrobacterium group</taxon>
        <taxon>Pararhizobium</taxon>
    </lineage>
</organism>
<dbReference type="SUPFAM" id="SSF55785">
    <property type="entry name" value="PYP-like sensor domain (PAS domain)"/>
    <property type="match status" value="4"/>
</dbReference>
<evidence type="ECO:0000313" key="10">
    <source>
        <dbReference type="Proteomes" id="UP001230207"/>
    </source>
</evidence>
<evidence type="ECO:0000313" key="9">
    <source>
        <dbReference type="EMBL" id="MDQ0324002.1"/>
    </source>
</evidence>
<sequence>MDVELVRVLETIPGMVFTAVPSGSIAFMNKGMVEFLGLSEPATSWPIAASSADTRALIQRWNSLVSGSEPFELTLPIMHSESGSQGLRLQCNPLVENDRVVKWYGVASECAGNAWQAPHRDTLPPINRETHAILESIPAGIGVLDANGNVDTINGHLLQYYGRTLDELRQWGSSDVVHPDDLPRLMEAVKLAVGTGTAYEAEVRLRRSDGRFRWFQIIGYPLENEKGGVARWYALHIDVEDRRRAEDALKSNELELRKIIDGMPLAVWTSRPDGYCDFVNERWLEYAGFTAEQAEGSAWTAILHPQDAGRLEKAWNTSLVSGDPADFEARMRGSDGEYRWFLFRATPLLGDDGKITKWYGTNIDIEDRKRAEQALAERERESRLIVDGIAGMIAIFSPDAQLIDGNRQILDYFERPLSELNDWSSNGITHPDDLQTCIDSFMGSMVTGEPYDYETRFLRHDGTWRWFQLRGLPLRTSEGEIVRWYGLLTDIDDRKRAEEKLRRNEAFLTDAQRLSKTGSFLLNLGTNEVTWSAETYRIFEVDPATPVTLGTVLSRLLPESLSTVQQVIDRANEGRGDFDYEILLNTPDQSLKYVRVLAHSERNKDGDPELIGAVQDITESRKAEEALNQARSDLSYVTRVTSLGVLTASIAHEVNQPLAGLVTNASTCLRVLTSDPPNIDVAKDTARRMIRDANRAADVISRLWDLFSRKPPSVEDVDLNEISGEVIALMSSDLQSSKVILTTDFATDLPRMTGARVQLQQVVMNLLRNSIEALLAVGDRPRRIVLKTDSNNGEIKLSIEDSGVGFGPQGSDRIFDAFYTTKPEGMGIGLSVSESIIKNHNGRLWAERNKHHGVTIGFSVPISLGSDLESGGMSGLEKTDDTMRK</sequence>
<dbReference type="SMART" id="SM00091">
    <property type="entry name" value="PAS"/>
    <property type="match status" value="4"/>
</dbReference>
<feature type="domain" description="Histidine kinase" evidence="6">
    <location>
        <begin position="649"/>
        <end position="864"/>
    </location>
</feature>
<gene>
    <name evidence="9" type="ORF">QO002_006209</name>
</gene>
<dbReference type="NCBIfam" id="TIGR00229">
    <property type="entry name" value="sensory_box"/>
    <property type="match status" value="3"/>
</dbReference>
<dbReference type="InterPro" id="IPR001610">
    <property type="entry name" value="PAC"/>
</dbReference>
<keyword evidence="3" id="KW-0597">Phosphoprotein</keyword>
<dbReference type="PROSITE" id="PS50113">
    <property type="entry name" value="PAC"/>
    <property type="match status" value="4"/>
</dbReference>
<dbReference type="CDD" id="cd00082">
    <property type="entry name" value="HisKA"/>
    <property type="match status" value="1"/>
</dbReference>
<dbReference type="InterPro" id="IPR000700">
    <property type="entry name" value="PAS-assoc_C"/>
</dbReference>
<dbReference type="InterPro" id="IPR052162">
    <property type="entry name" value="Sensor_kinase/Photoreceptor"/>
</dbReference>
<dbReference type="InterPro" id="IPR036097">
    <property type="entry name" value="HisK_dim/P_sf"/>
</dbReference>
<evidence type="ECO:0000256" key="4">
    <source>
        <dbReference type="ARBA" id="ARBA00022679"/>
    </source>
</evidence>
<dbReference type="EMBL" id="JAUSVF010000006">
    <property type="protein sequence ID" value="MDQ0324002.1"/>
    <property type="molecule type" value="Genomic_DNA"/>
</dbReference>
<dbReference type="InterPro" id="IPR003594">
    <property type="entry name" value="HATPase_dom"/>
</dbReference>
<feature type="domain" description="PAC" evidence="8">
    <location>
        <begin position="199"/>
        <end position="251"/>
    </location>
</feature>
<dbReference type="Gene3D" id="3.30.565.10">
    <property type="entry name" value="Histidine kinase-like ATPase, C-terminal domain"/>
    <property type="match status" value="1"/>
</dbReference>
<dbReference type="Pfam" id="PF08447">
    <property type="entry name" value="PAS_3"/>
    <property type="match status" value="3"/>
</dbReference>
<dbReference type="InterPro" id="IPR013655">
    <property type="entry name" value="PAS_fold_3"/>
</dbReference>
<dbReference type="PROSITE" id="PS50112">
    <property type="entry name" value="PAS"/>
    <property type="match status" value="3"/>
</dbReference>
<feature type="domain" description="PAS" evidence="7">
    <location>
        <begin position="1"/>
        <end position="40"/>
    </location>
</feature>
<evidence type="ECO:0000259" key="7">
    <source>
        <dbReference type="PROSITE" id="PS50112"/>
    </source>
</evidence>
<name>A0ABU0C1B2_9HYPH</name>
<keyword evidence="10" id="KW-1185">Reference proteome</keyword>
<evidence type="ECO:0000256" key="5">
    <source>
        <dbReference type="ARBA" id="ARBA00022777"/>
    </source>
</evidence>
<dbReference type="PROSITE" id="PS50109">
    <property type="entry name" value="HIS_KIN"/>
    <property type="match status" value="1"/>
</dbReference>
<dbReference type="PRINTS" id="PR00344">
    <property type="entry name" value="BCTRLSENSOR"/>
</dbReference>
<keyword evidence="4" id="KW-0808">Transferase</keyword>
<dbReference type="EC" id="2.7.13.3" evidence="2"/>
<dbReference type="InterPro" id="IPR004358">
    <property type="entry name" value="Sig_transdc_His_kin-like_C"/>
</dbReference>
<keyword evidence="5" id="KW-0418">Kinase</keyword>
<feature type="domain" description="PAC" evidence="8">
    <location>
        <begin position="451"/>
        <end position="503"/>
    </location>
</feature>
<evidence type="ECO:0000256" key="2">
    <source>
        <dbReference type="ARBA" id="ARBA00012438"/>
    </source>
</evidence>